<dbReference type="HOGENOM" id="CLU_065818_3_0_6"/>
<dbReference type="eggNOG" id="COG2990">
    <property type="taxonomic scope" value="Bacteria"/>
</dbReference>
<accession>Q0I4M2</accession>
<reference evidence="1" key="1">
    <citation type="submission" date="2006-08" db="EMBL/GenBank/DDBJ databases">
        <title>Complete genome sequence of Haemophilus somnus 129PT.</title>
        <authorList>
            <person name="Copeland A."/>
            <person name="Lucas S."/>
            <person name="Lapidus A."/>
            <person name="Barry K."/>
            <person name="Glavina del Rio T."/>
            <person name="Hammon N."/>
            <person name="Dalin E."/>
            <person name="Tice H."/>
            <person name="Pitluck S."/>
            <person name="Brettin T.S."/>
            <person name="Bruce D."/>
            <person name="Challacombe J.F."/>
            <person name="Chertkov O."/>
            <person name="Detter J.C."/>
            <person name="Gilna P."/>
            <person name="Han S."/>
            <person name="Misra M."/>
            <person name="Tapia R."/>
            <person name="Thayer N.N."/>
            <person name="Xie G."/>
            <person name="Inzana T.J."/>
            <person name="Duncan A.J."/>
            <person name="Siddaramppa S."/>
            <person name="Richardson P."/>
        </authorList>
    </citation>
    <scope>NUCLEOTIDE SEQUENCE</scope>
    <source>
        <strain evidence="1">129PT</strain>
    </source>
</reference>
<sequence length="319" mass="38378">MRLVFATILRFKTSRLYKRRIHLIMKNLFSFPSFYQFSNERRFLKRLRTRIRYYFYRLTCFKECQIFVTYLNHNPLWIDIFTKSYYRCDAVLRKYCDNRFNKKQRVQAIMDNFSVAEQVFGRSFSQLLVEKDKVLLAELTDELDLYLAINQIDPFEGFFAVNIRNKQGQRIYDASFSFLAGNKLLITSVQGPSDDNSQELIKSTTKQLHGVRPMFMLVNVYKLLAKELNCELLGIAHKNQGKYRWNDNARLLFNYDDFWQENNALLNPQGYWQLPVVIERKTLEDIQSKKRSMYRKRYELFDFIEKNITDIFGKENLNK</sequence>
<organism evidence="1">
    <name type="scientific">Histophilus somni (strain 129Pt)</name>
    <name type="common">Haemophilus somnus</name>
    <dbReference type="NCBI Taxonomy" id="205914"/>
    <lineage>
        <taxon>Bacteria</taxon>
        <taxon>Pseudomonadati</taxon>
        <taxon>Pseudomonadota</taxon>
        <taxon>Gammaproteobacteria</taxon>
        <taxon>Pasteurellales</taxon>
        <taxon>Pasteurellaceae</taxon>
        <taxon>Histophilus</taxon>
    </lineage>
</organism>
<evidence type="ECO:0008006" key="2">
    <source>
        <dbReference type="Google" id="ProtNLM"/>
    </source>
</evidence>
<dbReference type="EMBL" id="CP000436">
    <property type="protein sequence ID" value="ABI25636.1"/>
    <property type="molecule type" value="Genomic_DNA"/>
</dbReference>
<name>Q0I4M2_HISS1</name>
<dbReference type="PANTHER" id="PTHR38785">
    <property type="entry name" value="HOMOLOG OF VIRK"/>
    <property type="match status" value="1"/>
</dbReference>
<protein>
    <recommendedName>
        <fullName evidence="2">DUF535 domain-containing protein</fullName>
    </recommendedName>
</protein>
<dbReference type="InterPro" id="IPR007488">
    <property type="entry name" value="DUF535"/>
</dbReference>
<dbReference type="KEGG" id="hso:HS_1361"/>
<dbReference type="Pfam" id="PF04393">
    <property type="entry name" value="DUF535"/>
    <property type="match status" value="1"/>
</dbReference>
<gene>
    <name evidence="1" type="ordered locus">HS_1361</name>
</gene>
<evidence type="ECO:0000313" key="1">
    <source>
        <dbReference type="EMBL" id="ABI25636.1"/>
    </source>
</evidence>
<dbReference type="GO" id="GO:0006974">
    <property type="term" value="P:DNA damage response"/>
    <property type="evidence" value="ECO:0007669"/>
    <property type="project" value="TreeGrafter"/>
</dbReference>
<proteinExistence type="predicted"/>
<dbReference type="PANTHER" id="PTHR38785:SF1">
    <property type="entry name" value="HOMOLOG OF VIRK"/>
    <property type="match status" value="1"/>
</dbReference>
<dbReference type="AlphaFoldDB" id="Q0I4M2"/>